<evidence type="ECO:0000256" key="5">
    <source>
        <dbReference type="ARBA" id="ARBA00022475"/>
    </source>
</evidence>
<evidence type="ECO:0000256" key="7">
    <source>
        <dbReference type="ARBA" id="ARBA00022692"/>
    </source>
</evidence>
<comment type="function">
    <text evidence="12">Mediates sugar transport across membranes.</text>
</comment>
<dbReference type="EMBL" id="JARKIK010000019">
    <property type="protein sequence ID" value="KAK8745722.1"/>
    <property type="molecule type" value="Genomic_DNA"/>
</dbReference>
<dbReference type="GO" id="GO:0000139">
    <property type="term" value="C:Golgi membrane"/>
    <property type="evidence" value="ECO:0007669"/>
    <property type="project" value="UniProtKB-SubCell"/>
</dbReference>
<dbReference type="FunFam" id="1.20.1280.290:FF:000004">
    <property type="entry name" value="Sugar transporter SWEET"/>
    <property type="match status" value="1"/>
</dbReference>
<evidence type="ECO:0000256" key="8">
    <source>
        <dbReference type="ARBA" id="ARBA00022737"/>
    </source>
</evidence>
<protein>
    <recommendedName>
        <fullName evidence="12">Sugar transporter SWEET</fullName>
    </recommendedName>
</protein>
<evidence type="ECO:0000256" key="9">
    <source>
        <dbReference type="ARBA" id="ARBA00022989"/>
    </source>
</evidence>
<keyword evidence="7 12" id="KW-0812">Transmembrane</keyword>
<feature type="transmembrane region" description="Helical" evidence="12">
    <location>
        <begin position="5"/>
        <end position="25"/>
    </location>
</feature>
<comment type="subcellular location">
    <subcellularLocation>
        <location evidence="1">Cell membrane</location>
        <topology evidence="1">Multi-pass membrane protein</topology>
    </subcellularLocation>
    <subcellularLocation>
        <location evidence="2">Golgi apparatus membrane</location>
        <topology evidence="2">Multi-pass membrane protein</topology>
    </subcellularLocation>
</comment>
<keyword evidence="6 12" id="KW-0762">Sugar transport</keyword>
<dbReference type="GO" id="GO:0005886">
    <property type="term" value="C:plasma membrane"/>
    <property type="evidence" value="ECO:0007669"/>
    <property type="project" value="UniProtKB-SubCell"/>
</dbReference>
<evidence type="ECO:0000256" key="6">
    <source>
        <dbReference type="ARBA" id="ARBA00022597"/>
    </source>
</evidence>
<keyword evidence="11 12" id="KW-0472">Membrane</keyword>
<dbReference type="PANTHER" id="PTHR10791:SF112">
    <property type="entry name" value="SUGAR TRANSPORTER SWEET1"/>
    <property type="match status" value="1"/>
</dbReference>
<evidence type="ECO:0000313" key="14">
    <source>
        <dbReference type="Proteomes" id="UP001445076"/>
    </source>
</evidence>
<dbReference type="InterPro" id="IPR004316">
    <property type="entry name" value="SWEET_rpt"/>
</dbReference>
<feature type="transmembrane region" description="Helical" evidence="12">
    <location>
        <begin position="195"/>
        <end position="211"/>
    </location>
</feature>
<feature type="transmembrane region" description="Helical" evidence="12">
    <location>
        <begin position="101"/>
        <end position="121"/>
    </location>
</feature>
<feature type="transmembrane region" description="Helical" evidence="12">
    <location>
        <begin position="133"/>
        <end position="156"/>
    </location>
</feature>
<accession>A0AAW0Y1X6</accession>
<keyword evidence="5" id="KW-1003">Cell membrane</keyword>
<keyword evidence="10" id="KW-0333">Golgi apparatus</keyword>
<evidence type="ECO:0000256" key="11">
    <source>
        <dbReference type="ARBA" id="ARBA00023136"/>
    </source>
</evidence>
<evidence type="ECO:0000256" key="10">
    <source>
        <dbReference type="ARBA" id="ARBA00023034"/>
    </source>
</evidence>
<feature type="transmembrane region" description="Helical" evidence="12">
    <location>
        <begin position="223"/>
        <end position="242"/>
    </location>
</feature>
<evidence type="ECO:0000256" key="2">
    <source>
        <dbReference type="ARBA" id="ARBA00004653"/>
    </source>
</evidence>
<keyword evidence="14" id="KW-1185">Reference proteome</keyword>
<evidence type="ECO:0000256" key="4">
    <source>
        <dbReference type="ARBA" id="ARBA00022448"/>
    </source>
</evidence>
<feature type="transmembrane region" description="Helical" evidence="12">
    <location>
        <begin position="162"/>
        <end position="183"/>
    </location>
</feature>
<dbReference type="GO" id="GO:0051119">
    <property type="term" value="F:sugar transmembrane transporter activity"/>
    <property type="evidence" value="ECO:0007669"/>
    <property type="project" value="InterPro"/>
</dbReference>
<organism evidence="13 14">
    <name type="scientific">Cherax quadricarinatus</name>
    <name type="common">Australian red claw crayfish</name>
    <dbReference type="NCBI Taxonomy" id="27406"/>
    <lineage>
        <taxon>Eukaryota</taxon>
        <taxon>Metazoa</taxon>
        <taxon>Ecdysozoa</taxon>
        <taxon>Arthropoda</taxon>
        <taxon>Crustacea</taxon>
        <taxon>Multicrustacea</taxon>
        <taxon>Malacostraca</taxon>
        <taxon>Eumalacostraca</taxon>
        <taxon>Eucarida</taxon>
        <taxon>Decapoda</taxon>
        <taxon>Pleocyemata</taxon>
        <taxon>Astacidea</taxon>
        <taxon>Parastacoidea</taxon>
        <taxon>Parastacidae</taxon>
        <taxon>Cherax</taxon>
    </lineage>
</organism>
<gene>
    <name evidence="13" type="ORF">OTU49_000344</name>
</gene>
<feature type="non-terminal residue" evidence="13">
    <location>
        <position position="1"/>
    </location>
</feature>
<comment type="caution">
    <text evidence="12">Lacks conserved residue(s) required for the propagation of feature annotation.</text>
</comment>
<dbReference type="PANTHER" id="PTHR10791">
    <property type="entry name" value="RAG1-ACTIVATING PROTEIN 1"/>
    <property type="match status" value="1"/>
</dbReference>
<keyword evidence="4 12" id="KW-0813">Transport</keyword>
<name>A0AAW0Y1X6_CHEQU</name>
<dbReference type="Pfam" id="PF03083">
    <property type="entry name" value="MtN3_slv"/>
    <property type="match status" value="2"/>
</dbReference>
<feature type="transmembrane region" description="Helical" evidence="12">
    <location>
        <begin position="254"/>
        <end position="275"/>
    </location>
</feature>
<proteinExistence type="inferred from homology"/>
<reference evidence="13 14" key="1">
    <citation type="journal article" date="2024" name="BMC Genomics">
        <title>Genome assembly of redclaw crayfish (Cherax quadricarinatus) provides insights into its immune adaptation and hypoxia tolerance.</title>
        <authorList>
            <person name="Liu Z."/>
            <person name="Zheng J."/>
            <person name="Li H."/>
            <person name="Fang K."/>
            <person name="Wang S."/>
            <person name="He J."/>
            <person name="Zhou D."/>
            <person name="Weng S."/>
            <person name="Chi M."/>
            <person name="Gu Z."/>
            <person name="He J."/>
            <person name="Li F."/>
            <person name="Wang M."/>
        </authorList>
    </citation>
    <scope>NUCLEOTIDE SEQUENCE [LARGE SCALE GENOMIC DNA]</scope>
    <source>
        <strain evidence="13">ZL_2023a</strain>
    </source>
</reference>
<keyword evidence="8" id="KW-0677">Repeat</keyword>
<dbReference type="Gene3D" id="1.20.1280.290">
    <property type="match status" value="2"/>
</dbReference>
<sequence length="317" mass="35162">RVAVIAGISVVGVVVTGVGIIIFTSNNLCSRTSVLYITHEKWSRRPLTHVYLDDGSSGIINASYVSYPELGATEREANDGVHLPMTTFKALTMALEDYKDMIAIVATTVTIIQFLSGIDICRKIIKQGSTGNISGFPFVGGVFSTTTWLTYSILLMDVSMSVTNAVGLLLQVCYVYIYVRYCVSLTSWIATRRQMLLFFTIICIIQSYVFFSGEAPELMKVRVGMMCCLGSIIFCASPLISLKDVFQTQSTEMLPFPLIFATFLVTGLWWLYGIVIQNSFVQYPNMICCAIAGFQLLLFIVYPNKKKGELMGEARVM</sequence>
<dbReference type="InterPro" id="IPR047664">
    <property type="entry name" value="SWEET"/>
</dbReference>
<feature type="transmembrane region" description="Helical" evidence="12">
    <location>
        <begin position="281"/>
        <end position="302"/>
    </location>
</feature>
<evidence type="ECO:0000256" key="3">
    <source>
        <dbReference type="ARBA" id="ARBA00007809"/>
    </source>
</evidence>
<keyword evidence="9 12" id="KW-1133">Transmembrane helix</keyword>
<comment type="similarity">
    <text evidence="3 12">Belongs to the SWEET sugar transporter family.</text>
</comment>
<evidence type="ECO:0000256" key="12">
    <source>
        <dbReference type="RuleBase" id="RU910715"/>
    </source>
</evidence>
<evidence type="ECO:0000313" key="13">
    <source>
        <dbReference type="EMBL" id="KAK8745722.1"/>
    </source>
</evidence>
<dbReference type="AlphaFoldDB" id="A0AAW0Y1X6"/>
<comment type="caution">
    <text evidence="13">The sequence shown here is derived from an EMBL/GenBank/DDBJ whole genome shotgun (WGS) entry which is preliminary data.</text>
</comment>
<dbReference type="Proteomes" id="UP001445076">
    <property type="component" value="Unassembled WGS sequence"/>
</dbReference>
<evidence type="ECO:0000256" key="1">
    <source>
        <dbReference type="ARBA" id="ARBA00004651"/>
    </source>
</evidence>